<dbReference type="InterPro" id="IPR016166">
    <property type="entry name" value="FAD-bd_PCMH"/>
</dbReference>
<evidence type="ECO:0000256" key="4">
    <source>
        <dbReference type="ARBA" id="ARBA00023002"/>
    </source>
</evidence>
<protein>
    <submittedName>
        <fullName evidence="7">FAD linked oxidase N-terminal</fullName>
    </submittedName>
</protein>
<proteinExistence type="inferred from homology"/>
<keyword evidence="4" id="KW-0560">Oxidoreductase</keyword>
<comment type="similarity">
    <text evidence="1">Belongs to the oxygen-dependent FAD-linked oxidoreductase family.</text>
</comment>
<keyword evidence="5" id="KW-0732">Signal</keyword>
<dbReference type="PROSITE" id="PS51387">
    <property type="entry name" value="FAD_PCMH"/>
    <property type="match status" value="1"/>
</dbReference>
<dbReference type="SUPFAM" id="SSF56176">
    <property type="entry name" value="FAD-binding/transporter-associated domain-like"/>
    <property type="match status" value="1"/>
</dbReference>
<feature type="domain" description="FAD-binding PCMH-type" evidence="6">
    <location>
        <begin position="99"/>
        <end position="270"/>
    </location>
</feature>
<reference evidence="7" key="1">
    <citation type="submission" date="2022-12" db="EMBL/GenBank/DDBJ databases">
        <authorList>
            <person name="Petersen C."/>
        </authorList>
    </citation>
    <scope>NUCLEOTIDE SEQUENCE</scope>
    <source>
        <strain evidence="7">IBT 15544</strain>
    </source>
</reference>
<evidence type="ECO:0000259" key="6">
    <source>
        <dbReference type="PROSITE" id="PS51387"/>
    </source>
</evidence>
<keyword evidence="2" id="KW-0285">Flavoprotein</keyword>
<dbReference type="OrthoDB" id="2151789at2759"/>
<evidence type="ECO:0000256" key="3">
    <source>
        <dbReference type="ARBA" id="ARBA00022827"/>
    </source>
</evidence>
<reference evidence="7" key="2">
    <citation type="journal article" date="2023" name="IMA Fungus">
        <title>Comparative genomic study of the Penicillium genus elucidates a diverse pangenome and 15 lateral gene transfer events.</title>
        <authorList>
            <person name="Petersen C."/>
            <person name="Sorensen T."/>
            <person name="Nielsen M.R."/>
            <person name="Sondergaard T.E."/>
            <person name="Sorensen J.L."/>
            <person name="Fitzpatrick D.A."/>
            <person name="Frisvad J.C."/>
            <person name="Nielsen K.L."/>
        </authorList>
    </citation>
    <scope>NUCLEOTIDE SEQUENCE</scope>
    <source>
        <strain evidence="7">IBT 15544</strain>
    </source>
</reference>
<dbReference type="Proteomes" id="UP001150904">
    <property type="component" value="Unassembled WGS sequence"/>
</dbReference>
<dbReference type="InterPro" id="IPR036318">
    <property type="entry name" value="FAD-bd_PCMH-like_sf"/>
</dbReference>
<organism evidence="7 8">
    <name type="scientific">Penicillium cinerascens</name>
    <dbReference type="NCBI Taxonomy" id="70096"/>
    <lineage>
        <taxon>Eukaryota</taxon>
        <taxon>Fungi</taxon>
        <taxon>Dikarya</taxon>
        <taxon>Ascomycota</taxon>
        <taxon>Pezizomycotina</taxon>
        <taxon>Eurotiomycetes</taxon>
        <taxon>Eurotiomycetidae</taxon>
        <taxon>Eurotiales</taxon>
        <taxon>Aspergillaceae</taxon>
        <taxon>Penicillium</taxon>
    </lineage>
</organism>
<feature type="signal peptide" evidence="5">
    <location>
        <begin position="1"/>
        <end position="19"/>
    </location>
</feature>
<evidence type="ECO:0000313" key="7">
    <source>
        <dbReference type="EMBL" id="KAJ5198023.1"/>
    </source>
</evidence>
<dbReference type="GO" id="GO:0016491">
    <property type="term" value="F:oxidoreductase activity"/>
    <property type="evidence" value="ECO:0007669"/>
    <property type="project" value="UniProtKB-KW"/>
</dbReference>
<dbReference type="GO" id="GO:0071949">
    <property type="term" value="F:FAD binding"/>
    <property type="evidence" value="ECO:0007669"/>
    <property type="project" value="InterPro"/>
</dbReference>
<evidence type="ECO:0000256" key="2">
    <source>
        <dbReference type="ARBA" id="ARBA00022630"/>
    </source>
</evidence>
<dbReference type="PANTHER" id="PTHR42973:SF34">
    <property type="entry name" value="FAD BINDING DOMAIN PROTEIN (AFU_ORTHOLOGUE AFUA_3G02770)"/>
    <property type="match status" value="1"/>
</dbReference>
<dbReference type="InterPro" id="IPR050416">
    <property type="entry name" value="FAD-linked_Oxidoreductase"/>
</dbReference>
<keyword evidence="8" id="KW-1185">Reference proteome</keyword>
<dbReference type="InterPro" id="IPR006094">
    <property type="entry name" value="Oxid_FAD_bind_N"/>
</dbReference>
<feature type="chain" id="PRO_5040789832" evidence="5">
    <location>
        <begin position="20"/>
        <end position="537"/>
    </location>
</feature>
<evidence type="ECO:0000313" key="8">
    <source>
        <dbReference type="Proteomes" id="UP001150904"/>
    </source>
</evidence>
<dbReference type="Gene3D" id="3.30.465.10">
    <property type="match status" value="1"/>
</dbReference>
<gene>
    <name evidence="7" type="ORF">N7498_007140</name>
</gene>
<sequence>MHLWSFLGGISAIGGVTLAHVSPSEMDNFNIASALEHLGVEVWKIPALQSFSGVQSRSTENACSAACASLNFVFGSKVSAQDTAGYSNFTGSFWSVQQEEVQPHCVFRPTVNTEVSIAVLLSRFTGCEFAARSGGHAAFTGASSSPGGISIWFKDMNEVTLNEDKSVASIGPGNSWVSVYSALEPYGLAAVGGRAASIGVGGFVLGGGISYHSNLYGWACDNVESFEVVTASGLIITASESSYPDLYWALRGGGNNFGLVTKYNLYTIPCPEMYGGARTFLQTEFKEVINAFINVINNASVDGHAQQYVAFLQVNGTNLASAELTYTLNVANPEIFKQYRSIPAVSDTSSSKTLVQYVEYLETDNPFGLREVYWPITVHMDEDFLNWVVKTFYSMIPQVAHVSGAMPVIIYQGITEPILKKMTNYGGNALGLKASTGPIILMHVSCWWTNESDDNTVYEFINSFWDKVIAQAKSLGVDNDYIYMNYASMFQDPVAGYGDANKALLKKIAKNYDPAAVYQTLQPGYFKLNGAPVTDSF</sequence>
<accession>A0A9W9MDK0</accession>
<dbReference type="GeneID" id="83181503"/>
<dbReference type="RefSeq" id="XP_058306451.1">
    <property type="nucleotide sequence ID" value="XM_058454202.1"/>
</dbReference>
<evidence type="ECO:0000256" key="5">
    <source>
        <dbReference type="SAM" id="SignalP"/>
    </source>
</evidence>
<dbReference type="EMBL" id="JAPQKR010000014">
    <property type="protein sequence ID" value="KAJ5198023.1"/>
    <property type="molecule type" value="Genomic_DNA"/>
</dbReference>
<dbReference type="PANTHER" id="PTHR42973">
    <property type="entry name" value="BINDING OXIDOREDUCTASE, PUTATIVE (AFU_ORTHOLOGUE AFUA_1G17690)-RELATED"/>
    <property type="match status" value="1"/>
</dbReference>
<evidence type="ECO:0000256" key="1">
    <source>
        <dbReference type="ARBA" id="ARBA00005466"/>
    </source>
</evidence>
<name>A0A9W9MDK0_9EURO</name>
<comment type="caution">
    <text evidence="7">The sequence shown here is derived from an EMBL/GenBank/DDBJ whole genome shotgun (WGS) entry which is preliminary data.</text>
</comment>
<dbReference type="Pfam" id="PF01565">
    <property type="entry name" value="FAD_binding_4"/>
    <property type="match status" value="1"/>
</dbReference>
<dbReference type="InterPro" id="IPR016169">
    <property type="entry name" value="FAD-bd_PCMH_sub2"/>
</dbReference>
<keyword evidence="3" id="KW-0274">FAD</keyword>
<dbReference type="AlphaFoldDB" id="A0A9W9MDK0"/>